<sequence>MGRISLDFLRRKSHDDNDDNNSSETVMPGYLRAMHDFPTKDSKNDIGLLISHKKDRLSMDEAREKVPVQKKTEEEKQTTKTPVQPPRKSAELERQDSANVRKVQVL</sequence>
<reference evidence="2 3" key="1">
    <citation type="submission" date="2011-10" db="EMBL/GenBank/DDBJ databases">
        <authorList>
            <person name="Genoscope - CEA"/>
        </authorList>
    </citation>
    <scope>NUCLEOTIDE SEQUENCE [LARGE SCALE GENOMIC DNA]</scope>
    <source>
        <strain evidence="2 3">RCC 1105</strain>
    </source>
</reference>
<organism evidence="2 3">
    <name type="scientific">Bathycoccus prasinos</name>
    <dbReference type="NCBI Taxonomy" id="41875"/>
    <lineage>
        <taxon>Eukaryota</taxon>
        <taxon>Viridiplantae</taxon>
        <taxon>Chlorophyta</taxon>
        <taxon>Mamiellophyceae</taxon>
        <taxon>Mamiellales</taxon>
        <taxon>Bathycoccaceae</taxon>
        <taxon>Bathycoccus</taxon>
    </lineage>
</organism>
<evidence type="ECO:0000256" key="1">
    <source>
        <dbReference type="SAM" id="MobiDB-lite"/>
    </source>
</evidence>
<gene>
    <name evidence="2" type="ORF">Bathy06g01210</name>
</gene>
<dbReference type="AlphaFoldDB" id="K8EG05"/>
<proteinExistence type="predicted"/>
<name>K8EG05_9CHLO</name>
<dbReference type="RefSeq" id="XP_007512477.1">
    <property type="nucleotide sequence ID" value="XM_007512415.1"/>
</dbReference>
<dbReference type="GeneID" id="19015101"/>
<dbReference type="Proteomes" id="UP000198341">
    <property type="component" value="Chromosome 6"/>
</dbReference>
<dbReference type="KEGG" id="bpg:Bathy06g01210"/>
<evidence type="ECO:0000313" key="3">
    <source>
        <dbReference type="Proteomes" id="UP000198341"/>
    </source>
</evidence>
<protein>
    <submittedName>
        <fullName evidence="2">Uncharacterized protein</fullName>
    </submittedName>
</protein>
<feature type="region of interest" description="Disordered" evidence="1">
    <location>
        <begin position="53"/>
        <end position="106"/>
    </location>
</feature>
<accession>K8EG05</accession>
<evidence type="ECO:0000313" key="2">
    <source>
        <dbReference type="EMBL" id="CCO17077.1"/>
    </source>
</evidence>
<dbReference type="EMBL" id="FO082273">
    <property type="protein sequence ID" value="CCO17077.1"/>
    <property type="molecule type" value="Genomic_DNA"/>
</dbReference>
<feature type="region of interest" description="Disordered" evidence="1">
    <location>
        <begin position="1"/>
        <end position="27"/>
    </location>
</feature>
<feature type="compositionally biased region" description="Basic and acidic residues" evidence="1">
    <location>
        <begin position="56"/>
        <end position="78"/>
    </location>
</feature>
<keyword evidence="3" id="KW-1185">Reference proteome</keyword>